<dbReference type="Pfam" id="PF10442">
    <property type="entry name" value="FIST_C"/>
    <property type="match status" value="1"/>
</dbReference>
<comment type="caution">
    <text evidence="3">The sequence shown here is derived from an EMBL/GenBank/DDBJ whole genome shotgun (WGS) entry which is preliminary data.</text>
</comment>
<feature type="domain" description="FIST" evidence="1">
    <location>
        <begin position="33"/>
        <end position="235"/>
    </location>
</feature>
<dbReference type="InterPro" id="IPR013702">
    <property type="entry name" value="FIST_domain_N"/>
</dbReference>
<dbReference type="Pfam" id="PF08495">
    <property type="entry name" value="FIST"/>
    <property type="match status" value="1"/>
</dbReference>
<dbReference type="RefSeq" id="WP_100232650.1">
    <property type="nucleotide sequence ID" value="NZ_PGVG01000010.1"/>
</dbReference>
<dbReference type="SMART" id="SM01204">
    <property type="entry name" value="FIST_C"/>
    <property type="match status" value="1"/>
</dbReference>
<dbReference type="EMBL" id="PGVG01000010">
    <property type="protein sequence ID" value="PJG54458.1"/>
    <property type="molecule type" value="Genomic_DNA"/>
</dbReference>
<dbReference type="AlphaFoldDB" id="A0A2M8R9J1"/>
<evidence type="ECO:0000259" key="2">
    <source>
        <dbReference type="SMART" id="SM01204"/>
    </source>
</evidence>
<dbReference type="SMART" id="SM00897">
    <property type="entry name" value="FIST"/>
    <property type="match status" value="1"/>
</dbReference>
<evidence type="ECO:0008006" key="5">
    <source>
        <dbReference type="Google" id="ProtNLM"/>
    </source>
</evidence>
<sequence>MLNRCSSGVVAVETKASTPAGAAAELASVLPASGLAAVLVFVSPCYDPQRFAAEMTARFMGTPVFGCTTAGEIALNGRDENSVVALAFSAADFDVTAHPIPGLSDFRIEDHRTIGADIRHRFFRHGGNADGERCFGLLLIDGMCQREEVVLAAIHASLGHMPLVGGSAADGLRFERSWVYFGGRAHTDAAVLLVFKTSLPFLIFSCDTCEPSTEKMVVTEADPDRRTVSELNAEPAAAEYSRMAGIAGGVLDVTAFASHPVLVRIGDAYYARSIRRVDADGTLHFASAIDKGLVFTVATLRHPVDQTSDLFAQIQEEIGEVSLYIGFESVQRRMGVEHQCDRDMSELYRTHRVFGCNTYGELYGPMHINGTLTGVAIGAPRTK</sequence>
<keyword evidence="4" id="KW-1185">Reference proteome</keyword>
<dbReference type="Proteomes" id="UP000231194">
    <property type="component" value="Unassembled WGS sequence"/>
</dbReference>
<dbReference type="PANTHER" id="PTHR40252:SF2">
    <property type="entry name" value="BLR0328 PROTEIN"/>
    <property type="match status" value="1"/>
</dbReference>
<dbReference type="PANTHER" id="PTHR40252">
    <property type="entry name" value="BLR0328 PROTEIN"/>
    <property type="match status" value="1"/>
</dbReference>
<gene>
    <name evidence="3" type="ORF">CVM73_14560</name>
</gene>
<dbReference type="InterPro" id="IPR019494">
    <property type="entry name" value="FIST_C"/>
</dbReference>
<reference evidence="3 4" key="1">
    <citation type="submission" date="2017-11" db="EMBL/GenBank/DDBJ databases">
        <title>Bradyrhizobium forestalis sp. nov., an efficient nitrogen-fixing bacterium isolated from nodules of forest legume species in the Amazon.</title>
        <authorList>
            <person name="Costa E.M."/>
            <person name="Guimaraes A."/>
            <person name="Carvalho T.S."/>
            <person name="Rodrigues T.L."/>
            <person name="Ribeiro P.R.A."/>
            <person name="Lebbe L."/>
            <person name="Willems A."/>
            <person name="Moreira F.M.S."/>
        </authorList>
    </citation>
    <scope>NUCLEOTIDE SEQUENCE [LARGE SCALE GENOMIC DNA]</scope>
    <source>
        <strain evidence="3 4">INPA54B</strain>
    </source>
</reference>
<organism evidence="3 4">
    <name type="scientific">Bradyrhizobium forestalis</name>
    <dbReference type="NCBI Taxonomy" id="1419263"/>
    <lineage>
        <taxon>Bacteria</taxon>
        <taxon>Pseudomonadati</taxon>
        <taxon>Pseudomonadota</taxon>
        <taxon>Alphaproteobacteria</taxon>
        <taxon>Hyphomicrobiales</taxon>
        <taxon>Nitrobacteraceae</taxon>
        <taxon>Bradyrhizobium</taxon>
    </lineage>
</organism>
<feature type="domain" description="FIST C-domain" evidence="2">
    <location>
        <begin position="236"/>
        <end position="365"/>
    </location>
</feature>
<evidence type="ECO:0000313" key="3">
    <source>
        <dbReference type="EMBL" id="PJG54458.1"/>
    </source>
</evidence>
<proteinExistence type="predicted"/>
<name>A0A2M8R9J1_9BRAD</name>
<evidence type="ECO:0000313" key="4">
    <source>
        <dbReference type="Proteomes" id="UP000231194"/>
    </source>
</evidence>
<protein>
    <recommendedName>
        <fullName evidence="5">FIST domain containing protein</fullName>
    </recommendedName>
</protein>
<evidence type="ECO:0000259" key="1">
    <source>
        <dbReference type="SMART" id="SM00897"/>
    </source>
</evidence>
<accession>A0A2M8R9J1</accession>
<dbReference type="OrthoDB" id="9807948at2"/>